<dbReference type="PANTHER" id="PTHR35791">
    <property type="entry name" value="UPF0754 MEMBRANE PROTEIN YHEB"/>
    <property type="match status" value="1"/>
</dbReference>
<accession>A0A1E7FC03</accession>
<feature type="transmembrane region" description="Helical" evidence="1">
    <location>
        <begin position="390"/>
        <end position="411"/>
    </location>
</feature>
<sequence>MVLESPWWTYFLIPWIDGFTGYITNVLALQLTFWPIEPLGCMLFRVTNQPWFLFGWQGIIPTKARKMAYISFDLITTKLLDIQVIFSQVDPVQFAEVMDDAILLLMDKVINEVAMETMPRTWSNIPQAVKDDIVVTADNESGVFMASFMKDMQDHIHDVVDIKEMCVNACVQNKHLMVKIFQECGNKEFNFIRQSGFYFGTIFGIFHMVVYMFYPANWVMPVFGFVVGCATNWVALKVIFSPIRPRKICGITFHGIFLRRQKEVSGIFARVVCTEILHIKAIWTAIFKGSKSKNFRAMLRAHTLVFTEKLVVEIEPLAVAAMGSEKFLQMKEDIARKVTEKIPDVIDASYEYTQKALDMENIMREKMCELPPEQFEGVLHPAFEEDEIQLIILGGLLGMIVGAMQLIIFALSG</sequence>
<protein>
    <submittedName>
        <fullName evidence="2">Uncharacterized protein</fullName>
    </submittedName>
</protein>
<keyword evidence="1" id="KW-0472">Membrane</keyword>
<keyword evidence="1" id="KW-0812">Transmembrane</keyword>
<proteinExistence type="predicted"/>
<dbReference type="PANTHER" id="PTHR35791:SF1">
    <property type="entry name" value="UPF0754 MEMBRANE PROTEIN YHEB"/>
    <property type="match status" value="1"/>
</dbReference>
<feature type="transmembrane region" description="Helical" evidence="1">
    <location>
        <begin position="12"/>
        <end position="36"/>
    </location>
</feature>
<reference evidence="2 3" key="1">
    <citation type="submission" date="2016-09" db="EMBL/GenBank/DDBJ databases">
        <title>Extensive genetic diversity and differential bi-allelic expression allows diatom success in the polar Southern Ocean.</title>
        <authorList>
            <consortium name="DOE Joint Genome Institute"/>
            <person name="Mock T."/>
            <person name="Otillar R.P."/>
            <person name="Strauss J."/>
            <person name="Dupont C."/>
            <person name="Frickenhaus S."/>
            <person name="Maumus F."/>
            <person name="Mcmullan M."/>
            <person name="Sanges R."/>
            <person name="Schmutz J."/>
            <person name="Toseland A."/>
            <person name="Valas R."/>
            <person name="Veluchamy A."/>
            <person name="Ward B.J."/>
            <person name="Allen A."/>
            <person name="Barry K."/>
            <person name="Falciatore A."/>
            <person name="Ferrante M."/>
            <person name="Fortunato A.E."/>
            <person name="Gloeckner G."/>
            <person name="Gruber A."/>
            <person name="Hipkin R."/>
            <person name="Janech M."/>
            <person name="Kroth P."/>
            <person name="Leese F."/>
            <person name="Lindquist E."/>
            <person name="Lyon B.R."/>
            <person name="Martin J."/>
            <person name="Mayer C."/>
            <person name="Parker M."/>
            <person name="Quesneville H."/>
            <person name="Raymond J."/>
            <person name="Uhlig C."/>
            <person name="Valentin K.U."/>
            <person name="Worden A.Z."/>
            <person name="Armbrust E.V."/>
            <person name="Bowler C."/>
            <person name="Green B."/>
            <person name="Moulton V."/>
            <person name="Van Oosterhout C."/>
            <person name="Grigoriev I."/>
        </authorList>
    </citation>
    <scope>NUCLEOTIDE SEQUENCE [LARGE SCALE GENOMIC DNA]</scope>
    <source>
        <strain evidence="2 3">CCMP1102</strain>
    </source>
</reference>
<name>A0A1E7FC03_9STRA</name>
<keyword evidence="1" id="KW-1133">Transmembrane helix</keyword>
<keyword evidence="3" id="KW-1185">Reference proteome</keyword>
<organism evidence="2 3">
    <name type="scientific">Fragilariopsis cylindrus CCMP1102</name>
    <dbReference type="NCBI Taxonomy" id="635003"/>
    <lineage>
        <taxon>Eukaryota</taxon>
        <taxon>Sar</taxon>
        <taxon>Stramenopiles</taxon>
        <taxon>Ochrophyta</taxon>
        <taxon>Bacillariophyta</taxon>
        <taxon>Bacillariophyceae</taxon>
        <taxon>Bacillariophycidae</taxon>
        <taxon>Bacillariales</taxon>
        <taxon>Bacillariaceae</taxon>
        <taxon>Fragilariopsis</taxon>
    </lineage>
</organism>
<evidence type="ECO:0000313" key="2">
    <source>
        <dbReference type="EMBL" id="OEU15718.1"/>
    </source>
</evidence>
<dbReference type="Proteomes" id="UP000095751">
    <property type="component" value="Unassembled WGS sequence"/>
</dbReference>
<evidence type="ECO:0000313" key="3">
    <source>
        <dbReference type="Proteomes" id="UP000095751"/>
    </source>
</evidence>
<gene>
    <name evidence="2" type="ORF">FRACYDRAFT_209147</name>
</gene>
<dbReference type="OrthoDB" id="410754at2759"/>
<feature type="transmembrane region" description="Helical" evidence="1">
    <location>
        <begin position="196"/>
        <end position="214"/>
    </location>
</feature>
<dbReference type="KEGG" id="fcy:FRACYDRAFT_209147"/>
<feature type="transmembrane region" description="Helical" evidence="1">
    <location>
        <begin position="220"/>
        <end position="240"/>
    </location>
</feature>
<evidence type="ECO:0000256" key="1">
    <source>
        <dbReference type="SAM" id="Phobius"/>
    </source>
</evidence>
<dbReference type="EMBL" id="KV784359">
    <property type="protein sequence ID" value="OEU15718.1"/>
    <property type="molecule type" value="Genomic_DNA"/>
</dbReference>
<dbReference type="InParanoid" id="A0A1E7FC03"/>
<dbReference type="AlphaFoldDB" id="A0A1E7FC03"/>